<accession>A0A9K3DGK4</accession>
<sequence>MNSSPCLSLLLRGYFKKRRNRFDLLDDHIHARVNFFATSQEIVREWKLMGEDTLEFENVKKAFSEEKEKFNAEKKGLLWKVSDAKGKLVQEKDFYVNEQKEWEFVCERTNAELQSQRDAIVRLSGEKKKISEEAEHDRVASQKREEEYLQRIAKLEKLAEEKIIESKASELFAEEVSADCKWLLAHVVPWISERIVKSNELANYMFELGQAAYNNGRKDGYSEGRATAANNQKDYHFELYKEDCAATYAAKRRDYEFLEFGIVKVVDKLSRRANAIEVLKKALGDLEAEGGAGPSHQD</sequence>
<reference evidence="2" key="2">
    <citation type="submission" date="2020-06" db="EMBL/GenBank/DDBJ databases">
        <title>Helianthus annuus Genome sequencing and assembly Release 2.</title>
        <authorList>
            <person name="Gouzy J."/>
            <person name="Langlade N."/>
            <person name="Munos S."/>
        </authorList>
    </citation>
    <scope>NUCLEOTIDE SEQUENCE</scope>
    <source>
        <tissue evidence="2">Leaves</tissue>
    </source>
</reference>
<evidence type="ECO:0000313" key="2">
    <source>
        <dbReference type="EMBL" id="KAF5754264.1"/>
    </source>
</evidence>
<reference evidence="2" key="1">
    <citation type="journal article" date="2017" name="Nature">
        <title>The sunflower genome provides insights into oil metabolism, flowering and Asterid evolution.</title>
        <authorList>
            <person name="Badouin H."/>
            <person name="Gouzy J."/>
            <person name="Grassa C.J."/>
            <person name="Murat F."/>
            <person name="Staton S.E."/>
            <person name="Cottret L."/>
            <person name="Lelandais-Briere C."/>
            <person name="Owens G.L."/>
            <person name="Carrere S."/>
            <person name="Mayjonade B."/>
            <person name="Legrand L."/>
            <person name="Gill N."/>
            <person name="Kane N.C."/>
            <person name="Bowers J.E."/>
            <person name="Hubner S."/>
            <person name="Bellec A."/>
            <person name="Berard A."/>
            <person name="Berges H."/>
            <person name="Blanchet N."/>
            <person name="Boniface M.C."/>
            <person name="Brunel D."/>
            <person name="Catrice O."/>
            <person name="Chaidir N."/>
            <person name="Claudel C."/>
            <person name="Donnadieu C."/>
            <person name="Faraut T."/>
            <person name="Fievet G."/>
            <person name="Helmstetter N."/>
            <person name="King M."/>
            <person name="Knapp S.J."/>
            <person name="Lai Z."/>
            <person name="Le Paslier M.C."/>
            <person name="Lippi Y."/>
            <person name="Lorenzon L."/>
            <person name="Mandel J.R."/>
            <person name="Marage G."/>
            <person name="Marchand G."/>
            <person name="Marquand E."/>
            <person name="Bret-Mestries E."/>
            <person name="Morien E."/>
            <person name="Nambeesan S."/>
            <person name="Nguyen T."/>
            <person name="Pegot-Espagnet P."/>
            <person name="Pouilly N."/>
            <person name="Raftis F."/>
            <person name="Sallet E."/>
            <person name="Schiex T."/>
            <person name="Thomas J."/>
            <person name="Vandecasteele C."/>
            <person name="Vares D."/>
            <person name="Vear F."/>
            <person name="Vautrin S."/>
            <person name="Crespi M."/>
            <person name="Mangin B."/>
            <person name="Burke J.M."/>
            <person name="Salse J."/>
            <person name="Munos S."/>
            <person name="Vincourt P."/>
            <person name="Rieseberg L.H."/>
            <person name="Langlade N.B."/>
        </authorList>
    </citation>
    <scope>NUCLEOTIDE SEQUENCE</scope>
    <source>
        <tissue evidence="2">Leaves</tissue>
    </source>
</reference>
<evidence type="ECO:0000256" key="1">
    <source>
        <dbReference type="SAM" id="Coils"/>
    </source>
</evidence>
<evidence type="ECO:0000313" key="3">
    <source>
        <dbReference type="Proteomes" id="UP000215914"/>
    </source>
</evidence>
<dbReference type="EMBL" id="MNCJ02000332">
    <property type="protein sequence ID" value="KAF5754264.1"/>
    <property type="molecule type" value="Genomic_DNA"/>
</dbReference>
<keyword evidence="3" id="KW-1185">Reference proteome</keyword>
<name>A0A9K3DGK4_HELAN</name>
<dbReference type="Proteomes" id="UP000215914">
    <property type="component" value="Unassembled WGS sequence"/>
</dbReference>
<dbReference type="AlphaFoldDB" id="A0A9K3DGK4"/>
<protein>
    <submittedName>
        <fullName evidence="2">Uncharacterized protein</fullName>
    </submittedName>
</protein>
<dbReference type="Gramene" id="mRNA:HanXRQr2_Chr17g0789241">
    <property type="protein sequence ID" value="mRNA:HanXRQr2_Chr17g0789241"/>
    <property type="gene ID" value="HanXRQr2_Chr17g0789241"/>
</dbReference>
<gene>
    <name evidence="2" type="ORF">HanXRQr2_Chr17g0789241</name>
</gene>
<keyword evidence="1" id="KW-0175">Coiled coil</keyword>
<comment type="caution">
    <text evidence="2">The sequence shown here is derived from an EMBL/GenBank/DDBJ whole genome shotgun (WGS) entry which is preliminary data.</text>
</comment>
<organism evidence="2 3">
    <name type="scientific">Helianthus annuus</name>
    <name type="common">Common sunflower</name>
    <dbReference type="NCBI Taxonomy" id="4232"/>
    <lineage>
        <taxon>Eukaryota</taxon>
        <taxon>Viridiplantae</taxon>
        <taxon>Streptophyta</taxon>
        <taxon>Embryophyta</taxon>
        <taxon>Tracheophyta</taxon>
        <taxon>Spermatophyta</taxon>
        <taxon>Magnoliopsida</taxon>
        <taxon>eudicotyledons</taxon>
        <taxon>Gunneridae</taxon>
        <taxon>Pentapetalae</taxon>
        <taxon>asterids</taxon>
        <taxon>campanulids</taxon>
        <taxon>Asterales</taxon>
        <taxon>Asteraceae</taxon>
        <taxon>Asteroideae</taxon>
        <taxon>Heliantheae alliance</taxon>
        <taxon>Heliantheae</taxon>
        <taxon>Helianthus</taxon>
    </lineage>
</organism>
<proteinExistence type="predicted"/>
<feature type="coiled-coil region" evidence="1">
    <location>
        <begin position="106"/>
        <end position="165"/>
    </location>
</feature>